<dbReference type="RefSeq" id="WP_254011057.1">
    <property type="nucleotide sequence ID" value="NZ_JAMZMM010000046.1"/>
</dbReference>
<evidence type="ECO:0000313" key="1">
    <source>
        <dbReference type="EMBL" id="MCP2728256.1"/>
    </source>
</evidence>
<dbReference type="Proteomes" id="UP001204953">
    <property type="component" value="Unassembled WGS sequence"/>
</dbReference>
<dbReference type="AlphaFoldDB" id="A0AAE3GQV7"/>
<dbReference type="EMBL" id="JAMZMM010000046">
    <property type="protein sequence ID" value="MCP2728256.1"/>
    <property type="molecule type" value="Genomic_DNA"/>
</dbReference>
<evidence type="ECO:0000313" key="2">
    <source>
        <dbReference type="Proteomes" id="UP001204953"/>
    </source>
</evidence>
<organism evidence="1 2">
    <name type="scientific">Limnofasciculus baicalensis BBK-W-15</name>
    <dbReference type="NCBI Taxonomy" id="2699891"/>
    <lineage>
        <taxon>Bacteria</taxon>
        <taxon>Bacillati</taxon>
        <taxon>Cyanobacteriota</taxon>
        <taxon>Cyanophyceae</taxon>
        <taxon>Coleofasciculales</taxon>
        <taxon>Coleofasciculaceae</taxon>
        <taxon>Limnofasciculus</taxon>
        <taxon>Limnofasciculus baicalensis</taxon>
    </lineage>
</organism>
<gene>
    <name evidence="1" type="ORF">NJ959_07180</name>
</gene>
<dbReference type="Pfam" id="PF21983">
    <property type="entry name" value="NikA-like"/>
    <property type="match status" value="1"/>
</dbReference>
<reference evidence="1" key="1">
    <citation type="submission" date="2022-06" db="EMBL/GenBank/DDBJ databases">
        <title>New cyanobacteria of genus Symplocastrum in benthos of Lake Baikal.</title>
        <authorList>
            <person name="Sorokovikova E."/>
            <person name="Tikhonova I."/>
            <person name="Krasnopeev A."/>
            <person name="Evseev P."/>
            <person name="Gladkikh A."/>
            <person name="Belykh O."/>
        </authorList>
    </citation>
    <scope>NUCLEOTIDE SEQUENCE</scope>
    <source>
        <strain evidence="1">BBK-W-15</strain>
    </source>
</reference>
<name>A0AAE3GQV7_9CYAN</name>
<dbReference type="InterPro" id="IPR053842">
    <property type="entry name" value="NikA-like"/>
</dbReference>
<accession>A0AAE3GQV7</accession>
<keyword evidence="2" id="KW-1185">Reference proteome</keyword>
<comment type="caution">
    <text evidence="1">The sequence shown here is derived from an EMBL/GenBank/DDBJ whole genome shotgun (WGS) entry which is preliminary data.</text>
</comment>
<protein>
    <submittedName>
        <fullName evidence="1">MobC family plasmid mobilization relaxosome protein</fullName>
    </submittedName>
</protein>
<proteinExistence type="predicted"/>
<sequence>MARSKIRTIRHELKLTPEEKVRWGAKATSAGLSLNEIRRCVERRTITPIQPEVNRHTAIELGRIGVNLNQLLRAMNTAIASGQHIPNVSEAISVVSEVYKTVKKLQLELNGNKSVTDD</sequence>